<dbReference type="EMBL" id="MK072074">
    <property type="protein sequence ID" value="AYV78289.1"/>
    <property type="molecule type" value="Genomic_DNA"/>
</dbReference>
<name>A0A3G4ZY12_9VIRU</name>
<gene>
    <name evidence="1" type="ORF">Edafosvirus9_3</name>
</gene>
<reference evidence="1" key="1">
    <citation type="submission" date="2018-10" db="EMBL/GenBank/DDBJ databases">
        <title>Hidden diversity of soil giant viruses.</title>
        <authorList>
            <person name="Schulz F."/>
            <person name="Alteio L."/>
            <person name="Goudeau D."/>
            <person name="Ryan E.M."/>
            <person name="Malmstrom R.R."/>
            <person name="Blanchard J."/>
            <person name="Woyke T."/>
        </authorList>
    </citation>
    <scope>NUCLEOTIDE SEQUENCE</scope>
    <source>
        <strain evidence="1">EDV1</strain>
    </source>
</reference>
<protein>
    <submittedName>
        <fullName evidence="1">Uncharacterized protein</fullName>
    </submittedName>
</protein>
<proteinExistence type="predicted"/>
<evidence type="ECO:0000313" key="1">
    <source>
        <dbReference type="EMBL" id="AYV78289.1"/>
    </source>
</evidence>
<sequence>MSPRNEMCQASYDGPQTREAILYASEKILYENYRTYYKKQLENWGKKASEKTIVKEIKSDVSSLFFSNEDNLDDLNDFNGWSDIYLIFMGKLSIQYPDTVFTFTIISCYEEHDEVQIITKEVFKNGKKYAISDEQQEWLSFLEEELGKEKIVQLKKKFNDNFTFENIDLSHHEKQDKKNMSYEEILDKILSDETKKKKKLMEENEKHIKLVSQCKDPNLTFNWE</sequence>
<accession>A0A3G4ZY12</accession>
<organism evidence="1">
    <name type="scientific">Edafosvirus sp</name>
    <dbReference type="NCBI Taxonomy" id="2487765"/>
    <lineage>
        <taxon>Viruses</taxon>
        <taxon>Varidnaviria</taxon>
        <taxon>Bamfordvirae</taxon>
        <taxon>Nucleocytoviricota</taxon>
        <taxon>Megaviricetes</taxon>
        <taxon>Imitervirales</taxon>
        <taxon>Mimiviridae</taxon>
        <taxon>Klosneuvirinae</taxon>
    </lineage>
</organism>